<reference evidence="3" key="2">
    <citation type="journal article" date="2017" name="Nat. Plants">
        <title>The Aegilops tauschii genome reveals multiple impacts of transposons.</title>
        <authorList>
            <person name="Zhao G."/>
            <person name="Zou C."/>
            <person name="Li K."/>
            <person name="Wang K."/>
            <person name="Li T."/>
            <person name="Gao L."/>
            <person name="Zhang X."/>
            <person name="Wang H."/>
            <person name="Yang Z."/>
            <person name="Liu X."/>
            <person name="Jiang W."/>
            <person name="Mao L."/>
            <person name="Kong X."/>
            <person name="Jiao Y."/>
            <person name="Jia J."/>
        </authorList>
    </citation>
    <scope>NUCLEOTIDE SEQUENCE [LARGE SCALE GENOMIC DNA]</scope>
    <source>
        <strain evidence="3">cv. AL8/78</strain>
    </source>
</reference>
<evidence type="ECO:0000313" key="3">
    <source>
        <dbReference type="Proteomes" id="UP000015105"/>
    </source>
</evidence>
<dbReference type="EnsemblPlants" id="AET2Gv20105000.5">
    <property type="protein sequence ID" value="AET2Gv20105000.5"/>
    <property type="gene ID" value="AET2Gv20105000"/>
</dbReference>
<keyword evidence="1" id="KW-1133">Transmembrane helix</keyword>
<reference evidence="2" key="3">
    <citation type="journal article" date="2017" name="Nature">
        <title>Genome sequence of the progenitor of the wheat D genome Aegilops tauschii.</title>
        <authorList>
            <person name="Luo M.C."/>
            <person name="Gu Y.Q."/>
            <person name="Puiu D."/>
            <person name="Wang H."/>
            <person name="Twardziok S.O."/>
            <person name="Deal K.R."/>
            <person name="Huo N."/>
            <person name="Zhu T."/>
            <person name="Wang L."/>
            <person name="Wang Y."/>
            <person name="McGuire P.E."/>
            <person name="Liu S."/>
            <person name="Long H."/>
            <person name="Ramasamy R.K."/>
            <person name="Rodriguez J.C."/>
            <person name="Van S.L."/>
            <person name="Yuan L."/>
            <person name="Wang Z."/>
            <person name="Xia Z."/>
            <person name="Xiao L."/>
            <person name="Anderson O.D."/>
            <person name="Ouyang S."/>
            <person name="Liang Y."/>
            <person name="Zimin A.V."/>
            <person name="Pertea G."/>
            <person name="Qi P."/>
            <person name="Bennetzen J.L."/>
            <person name="Dai X."/>
            <person name="Dawson M.W."/>
            <person name="Muller H.G."/>
            <person name="Kugler K."/>
            <person name="Rivarola-Duarte L."/>
            <person name="Spannagl M."/>
            <person name="Mayer K.F.X."/>
            <person name="Lu F.H."/>
            <person name="Bevan M.W."/>
            <person name="Leroy P."/>
            <person name="Li P."/>
            <person name="You F.M."/>
            <person name="Sun Q."/>
            <person name="Liu Z."/>
            <person name="Lyons E."/>
            <person name="Wicker T."/>
            <person name="Salzberg S.L."/>
            <person name="Devos K.M."/>
            <person name="Dvorak J."/>
        </authorList>
    </citation>
    <scope>NUCLEOTIDE SEQUENCE [LARGE SCALE GENOMIC DNA]</scope>
    <source>
        <strain evidence="2">cv. AL8/78</strain>
    </source>
</reference>
<organism evidence="2 3">
    <name type="scientific">Aegilops tauschii subsp. strangulata</name>
    <name type="common">Goatgrass</name>
    <dbReference type="NCBI Taxonomy" id="200361"/>
    <lineage>
        <taxon>Eukaryota</taxon>
        <taxon>Viridiplantae</taxon>
        <taxon>Streptophyta</taxon>
        <taxon>Embryophyta</taxon>
        <taxon>Tracheophyta</taxon>
        <taxon>Spermatophyta</taxon>
        <taxon>Magnoliopsida</taxon>
        <taxon>Liliopsida</taxon>
        <taxon>Poales</taxon>
        <taxon>Poaceae</taxon>
        <taxon>BOP clade</taxon>
        <taxon>Pooideae</taxon>
        <taxon>Triticodae</taxon>
        <taxon>Triticeae</taxon>
        <taxon>Triticinae</taxon>
        <taxon>Aegilops</taxon>
    </lineage>
</organism>
<keyword evidence="3" id="KW-1185">Reference proteome</keyword>
<accession>A0A453AEM8</accession>
<reference evidence="2" key="5">
    <citation type="journal article" date="2021" name="G3 (Bethesda)">
        <title>Aegilops tauschii genome assembly Aet v5.0 features greater sequence contiguity and improved annotation.</title>
        <authorList>
            <person name="Wang L."/>
            <person name="Zhu T."/>
            <person name="Rodriguez J.C."/>
            <person name="Deal K.R."/>
            <person name="Dubcovsky J."/>
            <person name="McGuire P.E."/>
            <person name="Lux T."/>
            <person name="Spannagl M."/>
            <person name="Mayer K.F.X."/>
            <person name="Baldrich P."/>
            <person name="Meyers B.C."/>
            <person name="Huo N."/>
            <person name="Gu Y.Q."/>
            <person name="Zhou H."/>
            <person name="Devos K.M."/>
            <person name="Bennetzen J.L."/>
            <person name="Unver T."/>
            <person name="Budak H."/>
            <person name="Gulick P.J."/>
            <person name="Galiba G."/>
            <person name="Kalapos B."/>
            <person name="Nelson D.R."/>
            <person name="Li P."/>
            <person name="You F.M."/>
            <person name="Luo M.C."/>
            <person name="Dvorak J."/>
        </authorList>
    </citation>
    <scope>NUCLEOTIDE SEQUENCE [LARGE SCALE GENOMIC DNA]</scope>
    <source>
        <strain evidence="2">cv. AL8/78</strain>
    </source>
</reference>
<sequence length="65" mass="7864">ASLEVDCLFFHVFHTFFVLIWSFDRFIFFFISTTQCKYIFSSSTSTPMITHHYPEILFFRKHTSI</sequence>
<name>A0A453AEM8_AEGTS</name>
<evidence type="ECO:0000256" key="1">
    <source>
        <dbReference type="SAM" id="Phobius"/>
    </source>
</evidence>
<keyword evidence="1" id="KW-0812">Transmembrane</keyword>
<dbReference type="AlphaFoldDB" id="A0A453AEM8"/>
<dbReference type="Proteomes" id="UP000015105">
    <property type="component" value="Chromosome 2D"/>
</dbReference>
<dbReference type="Gramene" id="AET2Gv20105000.5">
    <property type="protein sequence ID" value="AET2Gv20105000.5"/>
    <property type="gene ID" value="AET2Gv20105000"/>
</dbReference>
<protein>
    <submittedName>
        <fullName evidence="2">Uncharacterized protein</fullName>
    </submittedName>
</protein>
<reference evidence="2" key="4">
    <citation type="submission" date="2019-03" db="UniProtKB">
        <authorList>
            <consortium name="EnsemblPlants"/>
        </authorList>
    </citation>
    <scope>IDENTIFICATION</scope>
</reference>
<reference evidence="3" key="1">
    <citation type="journal article" date="2014" name="Science">
        <title>Ancient hybridizations among the ancestral genomes of bread wheat.</title>
        <authorList>
            <consortium name="International Wheat Genome Sequencing Consortium,"/>
            <person name="Marcussen T."/>
            <person name="Sandve S.R."/>
            <person name="Heier L."/>
            <person name="Spannagl M."/>
            <person name="Pfeifer M."/>
            <person name="Jakobsen K.S."/>
            <person name="Wulff B.B."/>
            <person name="Steuernagel B."/>
            <person name="Mayer K.F."/>
            <person name="Olsen O.A."/>
        </authorList>
    </citation>
    <scope>NUCLEOTIDE SEQUENCE [LARGE SCALE GENOMIC DNA]</scope>
    <source>
        <strain evidence="3">cv. AL8/78</strain>
    </source>
</reference>
<proteinExistence type="predicted"/>
<feature type="transmembrane region" description="Helical" evidence="1">
    <location>
        <begin position="12"/>
        <end position="31"/>
    </location>
</feature>
<keyword evidence="1" id="KW-0472">Membrane</keyword>
<evidence type="ECO:0000313" key="2">
    <source>
        <dbReference type="EnsemblPlants" id="AET2Gv20105000.5"/>
    </source>
</evidence>